<dbReference type="GO" id="GO:0006506">
    <property type="term" value="P:GPI anchor biosynthetic process"/>
    <property type="evidence" value="ECO:0007669"/>
    <property type="project" value="TreeGrafter"/>
</dbReference>
<dbReference type="InterPro" id="IPR005135">
    <property type="entry name" value="Endo/exonuclease/phosphatase"/>
</dbReference>
<dbReference type="GO" id="GO:0016020">
    <property type="term" value="C:membrane"/>
    <property type="evidence" value="ECO:0007669"/>
    <property type="project" value="GOC"/>
</dbReference>
<evidence type="ECO:0000313" key="2">
    <source>
        <dbReference type="EMBL" id="MBB3764859.1"/>
    </source>
</evidence>
<dbReference type="Gene3D" id="3.60.10.10">
    <property type="entry name" value="Endonuclease/exonuclease/phosphatase"/>
    <property type="match status" value="1"/>
</dbReference>
<keyword evidence="2" id="KW-0540">Nuclease</keyword>
<organism evidence="2 3">
    <name type="scientific">Sphingomicrobium lutaoense</name>
    <dbReference type="NCBI Taxonomy" id="515949"/>
    <lineage>
        <taxon>Bacteria</taxon>
        <taxon>Pseudomonadati</taxon>
        <taxon>Pseudomonadota</taxon>
        <taxon>Alphaproteobacteria</taxon>
        <taxon>Sphingomonadales</taxon>
        <taxon>Sphingomonadaceae</taxon>
        <taxon>Sphingomicrobium</taxon>
    </lineage>
</organism>
<evidence type="ECO:0000313" key="3">
    <source>
        <dbReference type="Proteomes" id="UP000578569"/>
    </source>
</evidence>
<gene>
    <name evidence="2" type="ORF">FHS50_001921</name>
</gene>
<dbReference type="SUPFAM" id="SSF56219">
    <property type="entry name" value="DNase I-like"/>
    <property type="match status" value="1"/>
</dbReference>
<sequence length="253" mass="28197">MTLTVASFNIRKAIGTDRKRRPERVLSVLEEIGADIIALQEADKRVGTRGAAVPHELIDDHGHWQPVDFDVSHGKLLDILPDHPVTAPMMGRLNTRNLGWHGNAILVRKGTRILDAEALDLPTLEPRGAVMVELEVDSGPVRIIGMHLDLSGLYRKKQVDRIVAHIEARHAHMPTIVMGDSNDWRPDPPCFSAFSGRFRLADCGPSFHSRKPMAALDRIIVDKAFEIERSGVHRSAAARKASDHLPVWARLKR</sequence>
<keyword evidence="2" id="KW-0269">Exonuclease</keyword>
<proteinExistence type="predicted"/>
<dbReference type="PANTHER" id="PTHR14859:SF15">
    <property type="entry name" value="ENDONUCLEASE_EXONUCLEASE_PHOSPHATASE DOMAIN-CONTAINING PROTEIN"/>
    <property type="match status" value="1"/>
</dbReference>
<dbReference type="GO" id="GO:0004527">
    <property type="term" value="F:exonuclease activity"/>
    <property type="evidence" value="ECO:0007669"/>
    <property type="project" value="UniProtKB-KW"/>
</dbReference>
<comment type="caution">
    <text evidence="2">The sequence shown here is derived from an EMBL/GenBank/DDBJ whole genome shotgun (WGS) entry which is preliminary data.</text>
</comment>
<dbReference type="Proteomes" id="UP000578569">
    <property type="component" value="Unassembled WGS sequence"/>
</dbReference>
<reference evidence="2 3" key="1">
    <citation type="submission" date="2020-08" db="EMBL/GenBank/DDBJ databases">
        <title>Genomic Encyclopedia of Type Strains, Phase IV (KMG-IV): sequencing the most valuable type-strain genomes for metagenomic binning, comparative biology and taxonomic classification.</title>
        <authorList>
            <person name="Goeker M."/>
        </authorList>
    </citation>
    <scope>NUCLEOTIDE SEQUENCE [LARGE SCALE GENOMIC DNA]</scope>
    <source>
        <strain evidence="2 3">DSM 24194</strain>
    </source>
</reference>
<evidence type="ECO:0000259" key="1">
    <source>
        <dbReference type="Pfam" id="PF03372"/>
    </source>
</evidence>
<dbReference type="AlphaFoldDB" id="A0A839Z0H8"/>
<keyword evidence="3" id="KW-1185">Reference proteome</keyword>
<dbReference type="GO" id="GO:0004519">
    <property type="term" value="F:endonuclease activity"/>
    <property type="evidence" value="ECO:0007669"/>
    <property type="project" value="UniProtKB-KW"/>
</dbReference>
<dbReference type="InterPro" id="IPR036691">
    <property type="entry name" value="Endo/exonu/phosph_ase_sf"/>
</dbReference>
<protein>
    <submittedName>
        <fullName evidence="2">Endonuclease/exonuclease/phosphatase family metal-dependent hydrolase</fullName>
    </submittedName>
</protein>
<dbReference type="Pfam" id="PF03372">
    <property type="entry name" value="Exo_endo_phos"/>
    <property type="match status" value="1"/>
</dbReference>
<dbReference type="InterPro" id="IPR051916">
    <property type="entry name" value="GPI-anchor_lipid_remodeler"/>
</dbReference>
<dbReference type="PANTHER" id="PTHR14859">
    <property type="entry name" value="CALCOFLUOR WHITE HYPERSENSITIVE PROTEIN PRECURSOR"/>
    <property type="match status" value="1"/>
</dbReference>
<name>A0A839Z0H8_9SPHN</name>
<dbReference type="EMBL" id="JACICF010000002">
    <property type="protein sequence ID" value="MBB3764859.1"/>
    <property type="molecule type" value="Genomic_DNA"/>
</dbReference>
<accession>A0A839Z0H8</accession>
<keyword evidence="2" id="KW-0255">Endonuclease</keyword>
<feature type="domain" description="Endonuclease/exonuclease/phosphatase" evidence="1">
    <location>
        <begin position="6"/>
        <end position="244"/>
    </location>
</feature>
<dbReference type="RefSeq" id="WP_183934219.1">
    <property type="nucleotide sequence ID" value="NZ_JACICF010000002.1"/>
</dbReference>
<keyword evidence="2" id="KW-0378">Hydrolase</keyword>